<protein>
    <submittedName>
        <fullName evidence="8">NAD(P)-dependent alcohol dehydrogenase</fullName>
    </submittedName>
</protein>
<comment type="cofactor">
    <cofactor evidence="1 6">
        <name>Zn(2+)</name>
        <dbReference type="ChEBI" id="CHEBI:29105"/>
    </cofactor>
</comment>
<name>A0A9Y2I7Y0_9PSEU</name>
<dbReference type="GO" id="GO:0008270">
    <property type="term" value="F:zinc ion binding"/>
    <property type="evidence" value="ECO:0007669"/>
    <property type="project" value="InterPro"/>
</dbReference>
<evidence type="ECO:0000313" key="8">
    <source>
        <dbReference type="EMBL" id="WIX75232.1"/>
    </source>
</evidence>
<evidence type="ECO:0000256" key="5">
    <source>
        <dbReference type="ARBA" id="ARBA00023002"/>
    </source>
</evidence>
<evidence type="ECO:0000256" key="3">
    <source>
        <dbReference type="ARBA" id="ARBA00022723"/>
    </source>
</evidence>
<evidence type="ECO:0000313" key="9">
    <source>
        <dbReference type="Proteomes" id="UP001236014"/>
    </source>
</evidence>
<evidence type="ECO:0000256" key="6">
    <source>
        <dbReference type="RuleBase" id="RU361277"/>
    </source>
</evidence>
<evidence type="ECO:0000256" key="4">
    <source>
        <dbReference type="ARBA" id="ARBA00022833"/>
    </source>
</evidence>
<dbReference type="Pfam" id="PF08240">
    <property type="entry name" value="ADH_N"/>
    <property type="match status" value="1"/>
</dbReference>
<dbReference type="Gene3D" id="3.90.180.10">
    <property type="entry name" value="Medium-chain alcohol dehydrogenases, catalytic domain"/>
    <property type="match status" value="1"/>
</dbReference>
<dbReference type="RefSeq" id="WP_285966008.1">
    <property type="nucleotide sequence ID" value="NZ_CP127294.1"/>
</dbReference>
<dbReference type="KEGG" id="acab:QRX50_27245"/>
<gene>
    <name evidence="8" type="ORF">QRX50_27245</name>
</gene>
<dbReference type="Pfam" id="PF00107">
    <property type="entry name" value="ADH_zinc_N"/>
    <property type="match status" value="1"/>
</dbReference>
<reference evidence="8 9" key="1">
    <citation type="submission" date="2023-06" db="EMBL/GenBank/DDBJ databases">
        <authorList>
            <person name="Oyuntsetseg B."/>
            <person name="Kim S.B."/>
        </authorList>
    </citation>
    <scope>NUCLEOTIDE SEQUENCE [LARGE SCALE GENOMIC DNA]</scope>
    <source>
        <strain evidence="8 9">2-15</strain>
    </source>
</reference>
<evidence type="ECO:0000256" key="1">
    <source>
        <dbReference type="ARBA" id="ARBA00001947"/>
    </source>
</evidence>
<dbReference type="CDD" id="cd08278">
    <property type="entry name" value="benzyl_alcohol_DH"/>
    <property type="match status" value="1"/>
</dbReference>
<dbReference type="AlphaFoldDB" id="A0A9Y2I7Y0"/>
<dbReference type="PROSITE" id="PS00059">
    <property type="entry name" value="ADH_ZINC"/>
    <property type="match status" value="1"/>
</dbReference>
<keyword evidence="3 6" id="KW-0479">Metal-binding</keyword>
<feature type="domain" description="Enoyl reductase (ER)" evidence="7">
    <location>
        <begin position="13"/>
        <end position="360"/>
    </location>
</feature>
<comment type="similarity">
    <text evidence="2 6">Belongs to the zinc-containing alcohol dehydrogenase family.</text>
</comment>
<dbReference type="Gene3D" id="3.40.50.720">
    <property type="entry name" value="NAD(P)-binding Rossmann-like Domain"/>
    <property type="match status" value="1"/>
</dbReference>
<dbReference type="InterPro" id="IPR013149">
    <property type="entry name" value="ADH-like_C"/>
</dbReference>
<dbReference type="InterPro" id="IPR020843">
    <property type="entry name" value="ER"/>
</dbReference>
<dbReference type="SUPFAM" id="SSF50129">
    <property type="entry name" value="GroES-like"/>
    <property type="match status" value="1"/>
</dbReference>
<dbReference type="SMART" id="SM00829">
    <property type="entry name" value="PKS_ER"/>
    <property type="match status" value="1"/>
</dbReference>
<dbReference type="EMBL" id="CP127294">
    <property type="protein sequence ID" value="WIX75232.1"/>
    <property type="molecule type" value="Genomic_DNA"/>
</dbReference>
<evidence type="ECO:0000256" key="2">
    <source>
        <dbReference type="ARBA" id="ARBA00008072"/>
    </source>
</evidence>
<proteinExistence type="inferred from homology"/>
<dbReference type="PANTHER" id="PTHR43350">
    <property type="entry name" value="NAD-DEPENDENT ALCOHOL DEHYDROGENASE"/>
    <property type="match status" value="1"/>
</dbReference>
<dbReference type="InterPro" id="IPR002328">
    <property type="entry name" value="ADH_Zn_CS"/>
</dbReference>
<accession>A0A9Y2I7Y0</accession>
<dbReference type="Proteomes" id="UP001236014">
    <property type="component" value="Chromosome"/>
</dbReference>
<dbReference type="FunFam" id="3.40.50.720:FF:000003">
    <property type="entry name" value="S-(hydroxymethyl)glutathione dehydrogenase"/>
    <property type="match status" value="1"/>
</dbReference>
<dbReference type="InterPro" id="IPR013154">
    <property type="entry name" value="ADH-like_N"/>
</dbReference>
<dbReference type="SUPFAM" id="SSF51735">
    <property type="entry name" value="NAD(P)-binding Rossmann-fold domains"/>
    <property type="match status" value="1"/>
</dbReference>
<organism evidence="8 9">
    <name type="scientific">Amycolatopsis carbonis</name>
    <dbReference type="NCBI Taxonomy" id="715471"/>
    <lineage>
        <taxon>Bacteria</taxon>
        <taxon>Bacillati</taxon>
        <taxon>Actinomycetota</taxon>
        <taxon>Actinomycetes</taxon>
        <taxon>Pseudonocardiales</taxon>
        <taxon>Pseudonocardiaceae</taxon>
        <taxon>Amycolatopsis</taxon>
    </lineage>
</organism>
<sequence>MQIKAAVLRAADGPYRIEDVELPAPGAGQVLVRIAGAGLCHTDLLPRAPGFLAAPPIITGHEGSGVVEAVGADVTSLAPGDHVVLSFDFCGHCANCVAGHPSYCETFFPRNLTGHDPDGEQPVLDAAGEAVAARWFGQSSFASHSVVAARNAVKVDPELPLELLGPLGCGIQTGAASVFSALGVEPGTSFVVFGAGGVGLSAVMAARVAGAARIVAVDLNPRRLELAKELGATHTVDGAAADLVEQLLAATGGAQYTLDTTGVPSVITTAIAVLRPTGTCGLVGVQQGDLVLDPTALAVGRNVMGILEGDAVPQVMIPRLIELWRQGRFPFDRLVETFPFEEINEAEQASLKGEVVKPVLVPSARKE</sequence>
<dbReference type="InterPro" id="IPR036291">
    <property type="entry name" value="NAD(P)-bd_dom_sf"/>
</dbReference>
<dbReference type="PANTHER" id="PTHR43350:SF21">
    <property type="entry name" value="S-NITROSOMYCOTHIOL REDUCTASE MSCR"/>
    <property type="match status" value="1"/>
</dbReference>
<keyword evidence="5" id="KW-0560">Oxidoreductase</keyword>
<dbReference type="InterPro" id="IPR011032">
    <property type="entry name" value="GroES-like_sf"/>
</dbReference>
<evidence type="ECO:0000259" key="7">
    <source>
        <dbReference type="SMART" id="SM00829"/>
    </source>
</evidence>
<keyword evidence="9" id="KW-1185">Reference proteome</keyword>
<dbReference type="GO" id="GO:0016491">
    <property type="term" value="F:oxidoreductase activity"/>
    <property type="evidence" value="ECO:0007669"/>
    <property type="project" value="UniProtKB-KW"/>
</dbReference>
<keyword evidence="4 6" id="KW-0862">Zinc</keyword>